<name>A0ABX7N1F1_9BACT</name>
<proteinExistence type="predicted"/>
<sequence>MTASNVTASNVKPVLIIGGSGVVGRRAVKALRDLHPELPVRIGARDMTKAAALAKDIGHAEAVRVDLERDDLGLAPDAAFSAVVVLLKDDSLRSMKYAQDHRLPYVSFSDFAFDIGPAVGRYIQRPKDSAVLLLGNFLGGTAALSTLHFAREFKKVHAISLSGIFDEEDVGGPAASGDMARLQKSVPSPLILKDGKFIWASNEEDATRTFQGVDGTSWKGHAYPLLDVATLAASTGASTVRLDMAVRPASRRAPGKGPGHELIIEIEGELPDGTVTRVRHALVDGDVHSGLSGRGVALAVERLVGLKGGAPVAPGLYSPEGILDPAYVVERLRHWGTLVERA</sequence>
<protein>
    <submittedName>
        <fullName evidence="1">NAD(P)-dependent oxidoreductase</fullName>
    </submittedName>
</protein>
<dbReference type="RefSeq" id="WP_206713994.1">
    <property type="nucleotide sequence ID" value="NZ_CP071091.1"/>
</dbReference>
<evidence type="ECO:0000313" key="1">
    <source>
        <dbReference type="EMBL" id="QSQ12264.1"/>
    </source>
</evidence>
<dbReference type="SUPFAM" id="SSF51735">
    <property type="entry name" value="NAD(P)-binding Rossmann-fold domains"/>
    <property type="match status" value="1"/>
</dbReference>
<dbReference type="InterPro" id="IPR036291">
    <property type="entry name" value="NAD(P)-bd_dom_sf"/>
</dbReference>
<organism evidence="1 2">
    <name type="scientific">Myxococcus landrumensis</name>
    <dbReference type="NCBI Taxonomy" id="2813577"/>
    <lineage>
        <taxon>Bacteria</taxon>
        <taxon>Pseudomonadati</taxon>
        <taxon>Myxococcota</taxon>
        <taxon>Myxococcia</taxon>
        <taxon>Myxococcales</taxon>
        <taxon>Cystobacterineae</taxon>
        <taxon>Myxococcaceae</taxon>
        <taxon>Myxococcus</taxon>
    </lineage>
</organism>
<dbReference type="Proteomes" id="UP000663090">
    <property type="component" value="Chromosome"/>
</dbReference>
<keyword evidence="2" id="KW-1185">Reference proteome</keyword>
<reference evidence="1 2" key="1">
    <citation type="submission" date="2021-02" db="EMBL/GenBank/DDBJ databases">
        <title>De Novo genome assembly of isolated myxobacteria.</title>
        <authorList>
            <person name="Stevens D.C."/>
        </authorList>
    </citation>
    <scope>NUCLEOTIDE SEQUENCE [LARGE SCALE GENOMIC DNA]</scope>
    <source>
        <strain evidence="1 2">SCHIC003</strain>
    </source>
</reference>
<dbReference type="Gene3D" id="3.40.50.720">
    <property type="entry name" value="NAD(P)-binding Rossmann-like Domain"/>
    <property type="match status" value="1"/>
</dbReference>
<gene>
    <name evidence="1" type="ORF">JY572_28395</name>
</gene>
<evidence type="ECO:0000313" key="2">
    <source>
        <dbReference type="Proteomes" id="UP000663090"/>
    </source>
</evidence>
<dbReference type="EMBL" id="CP071091">
    <property type="protein sequence ID" value="QSQ12264.1"/>
    <property type="molecule type" value="Genomic_DNA"/>
</dbReference>
<accession>A0ABX7N1F1</accession>